<dbReference type="RefSeq" id="WP_033082360.1">
    <property type="nucleotide sequence ID" value="NZ_JQEC01000028.1"/>
</dbReference>
<organism evidence="2 3">
    <name type="scientific">Colwellia psychrerythraea</name>
    <name type="common">Vibrio psychroerythus</name>
    <dbReference type="NCBI Taxonomy" id="28229"/>
    <lineage>
        <taxon>Bacteria</taxon>
        <taxon>Pseudomonadati</taxon>
        <taxon>Pseudomonadota</taxon>
        <taxon>Gammaproteobacteria</taxon>
        <taxon>Alteromonadales</taxon>
        <taxon>Colwelliaceae</taxon>
        <taxon>Colwellia</taxon>
    </lineage>
</organism>
<comment type="caution">
    <text evidence="2">The sequence shown here is derived from an EMBL/GenBank/DDBJ whole genome shotgun (WGS) entry which is preliminary data.</text>
</comment>
<dbReference type="AlphaFoldDB" id="A0A099KSU8"/>
<evidence type="ECO:0000313" key="3">
    <source>
        <dbReference type="Proteomes" id="UP000029868"/>
    </source>
</evidence>
<keyword evidence="1" id="KW-0812">Transmembrane</keyword>
<keyword evidence="1" id="KW-1133">Transmembrane helix</keyword>
<reference evidence="2 3" key="1">
    <citation type="submission" date="2014-08" db="EMBL/GenBank/DDBJ databases">
        <title>Genomic and Phenotypic Diversity of Colwellia psychrerythraea strains from Disparate Marine Basins.</title>
        <authorList>
            <person name="Techtmann S.M."/>
            <person name="Stelling S.C."/>
            <person name="Utturkar S.M."/>
            <person name="Alshibli N."/>
            <person name="Harris A."/>
            <person name="Brown S.D."/>
            <person name="Hazen T.C."/>
        </authorList>
    </citation>
    <scope>NUCLEOTIDE SEQUENCE [LARGE SCALE GENOMIC DNA]</scope>
    <source>
        <strain evidence="2 3">GAB14E</strain>
    </source>
</reference>
<name>A0A099KSU8_COLPS</name>
<dbReference type="Proteomes" id="UP000029868">
    <property type="component" value="Unassembled WGS sequence"/>
</dbReference>
<accession>A0A099KSU8</accession>
<keyword evidence="1" id="KW-0472">Membrane</keyword>
<gene>
    <name evidence="2" type="ORF">GAB14E_2686</name>
</gene>
<evidence type="ECO:0000313" key="2">
    <source>
        <dbReference type="EMBL" id="KGJ93280.1"/>
    </source>
</evidence>
<proteinExistence type="predicted"/>
<sequence>MKKLKLYSLLFCTVLIALYVLYILEEKNRANNLVLSTTQGFIESCEFYEQSGKHITSRMYYEITLMNHQGLILKWHPNEADIPKLNEACELKSLIEVQYNSHKAILATQVNHWIQGLVKIET</sequence>
<dbReference type="PATRIC" id="fig|28229.3.peg.2311"/>
<dbReference type="EMBL" id="JQEC01000028">
    <property type="protein sequence ID" value="KGJ93280.1"/>
    <property type="molecule type" value="Genomic_DNA"/>
</dbReference>
<feature type="transmembrane region" description="Helical" evidence="1">
    <location>
        <begin position="6"/>
        <end position="24"/>
    </location>
</feature>
<protein>
    <submittedName>
        <fullName evidence="2">Uncharacterized protein</fullName>
    </submittedName>
</protein>
<evidence type="ECO:0000256" key="1">
    <source>
        <dbReference type="SAM" id="Phobius"/>
    </source>
</evidence>